<gene>
    <name evidence="2" type="ORF">B0H17DRAFT_1232465</name>
</gene>
<sequence length="255" mass="27915">MYTPQAYVDDTFIVTNIENPFLRRAAFKLLLEHVYEALTDDWEPRLDDLGYRATSSVAADSLIPLLIEAVRQFAADSDALADKRRALTQPKRLTLSNITPRPVSFPALDSTESNESLVPADAAYSPTLSPPAVDIDRPSSKPTPYSDKRILAPIEVPNTRHGPKIKTRGVPALAVSPALVAPAAATTPDPIKRLDVPGDVYTVLELVFSPKLKGQVSFADLRRVMTCRELGFSYERGEGARRRFVPPQGSVGFDG</sequence>
<evidence type="ECO:0000313" key="3">
    <source>
        <dbReference type="Proteomes" id="UP001221757"/>
    </source>
</evidence>
<proteinExistence type="predicted"/>
<feature type="region of interest" description="Disordered" evidence="1">
    <location>
        <begin position="128"/>
        <end position="147"/>
    </location>
</feature>
<name>A0AAD7D963_MYCRO</name>
<comment type="caution">
    <text evidence="2">The sequence shown here is derived from an EMBL/GenBank/DDBJ whole genome shotgun (WGS) entry which is preliminary data.</text>
</comment>
<evidence type="ECO:0000256" key="1">
    <source>
        <dbReference type="SAM" id="MobiDB-lite"/>
    </source>
</evidence>
<accession>A0AAD7D963</accession>
<keyword evidence="3" id="KW-1185">Reference proteome</keyword>
<reference evidence="2" key="1">
    <citation type="submission" date="2023-03" db="EMBL/GenBank/DDBJ databases">
        <title>Massive genome expansion in bonnet fungi (Mycena s.s.) driven by repeated elements and novel gene families across ecological guilds.</title>
        <authorList>
            <consortium name="Lawrence Berkeley National Laboratory"/>
            <person name="Harder C.B."/>
            <person name="Miyauchi S."/>
            <person name="Viragh M."/>
            <person name="Kuo A."/>
            <person name="Thoen E."/>
            <person name="Andreopoulos B."/>
            <person name="Lu D."/>
            <person name="Skrede I."/>
            <person name="Drula E."/>
            <person name="Henrissat B."/>
            <person name="Morin E."/>
            <person name="Kohler A."/>
            <person name="Barry K."/>
            <person name="LaButti K."/>
            <person name="Morin E."/>
            <person name="Salamov A."/>
            <person name="Lipzen A."/>
            <person name="Mereny Z."/>
            <person name="Hegedus B."/>
            <person name="Baldrian P."/>
            <person name="Stursova M."/>
            <person name="Weitz H."/>
            <person name="Taylor A."/>
            <person name="Grigoriev I.V."/>
            <person name="Nagy L.G."/>
            <person name="Martin F."/>
            <person name="Kauserud H."/>
        </authorList>
    </citation>
    <scope>NUCLEOTIDE SEQUENCE</scope>
    <source>
        <strain evidence="2">CBHHK067</strain>
    </source>
</reference>
<organism evidence="2 3">
    <name type="scientific">Mycena rosella</name>
    <name type="common">Pink bonnet</name>
    <name type="synonym">Agaricus rosellus</name>
    <dbReference type="NCBI Taxonomy" id="1033263"/>
    <lineage>
        <taxon>Eukaryota</taxon>
        <taxon>Fungi</taxon>
        <taxon>Dikarya</taxon>
        <taxon>Basidiomycota</taxon>
        <taxon>Agaricomycotina</taxon>
        <taxon>Agaricomycetes</taxon>
        <taxon>Agaricomycetidae</taxon>
        <taxon>Agaricales</taxon>
        <taxon>Marasmiineae</taxon>
        <taxon>Mycenaceae</taxon>
        <taxon>Mycena</taxon>
    </lineage>
</organism>
<dbReference type="AlphaFoldDB" id="A0AAD7D963"/>
<dbReference type="EMBL" id="JARKIE010000124">
    <property type="protein sequence ID" value="KAJ7680031.1"/>
    <property type="molecule type" value="Genomic_DNA"/>
</dbReference>
<dbReference type="Proteomes" id="UP001221757">
    <property type="component" value="Unassembled WGS sequence"/>
</dbReference>
<protein>
    <submittedName>
        <fullName evidence="2">Uncharacterized protein</fullName>
    </submittedName>
</protein>
<evidence type="ECO:0000313" key="2">
    <source>
        <dbReference type="EMBL" id="KAJ7680031.1"/>
    </source>
</evidence>